<evidence type="ECO:0000313" key="12">
    <source>
        <dbReference type="Proteomes" id="UP001059252"/>
    </source>
</evidence>
<evidence type="ECO:0000256" key="5">
    <source>
        <dbReference type="ARBA" id="ARBA00023098"/>
    </source>
</evidence>
<dbReference type="InterPro" id="IPR003664">
    <property type="entry name" value="FA_synthesis"/>
</dbReference>
<keyword evidence="5 10" id="KW-0443">Lipid metabolism</keyword>
<dbReference type="SUPFAM" id="SSF53659">
    <property type="entry name" value="Isocitrate/Isopropylmalate dehydrogenase-like"/>
    <property type="match status" value="1"/>
</dbReference>
<sequence>MKNIIFDVMGNDNGVEAAVLASQQFLELNSNYQITLVGDETEIKKYLDSKFKNIVIVHEPNVSKKGTNLRESTKEQTSMNKALDLLKEDKGDAVLSSGDSGSYLAAATFKLKRLENVSRPAFMPMIPQLEDNKFFLLLDAGANLEVKASYFLEWAKISSIFYTILFGNAQPKIGLLNIGTEDYKGLESHIEANKLLQSQLGENYQGFIESRNLLDQDIDIVLSDGYAGNVALKAMEGTIMTFSKLLRKKLTASFIRKIAALILKPAFKEIKEKFDYRNVGAAWVVGVKGVVLKSHGSSDQKAYIGALNQVKKALENDVLNKIETELKKMA</sequence>
<evidence type="ECO:0000256" key="7">
    <source>
        <dbReference type="ARBA" id="ARBA00023264"/>
    </source>
</evidence>
<dbReference type="PANTHER" id="PTHR30100:SF1">
    <property type="entry name" value="PHOSPHATE ACYLTRANSFERASE"/>
    <property type="match status" value="1"/>
</dbReference>
<comment type="subcellular location">
    <subcellularLocation>
        <location evidence="10">Cytoplasm</location>
    </subcellularLocation>
    <text evidence="10">Associated with the membrane possibly through PlsY.</text>
</comment>
<evidence type="ECO:0000256" key="10">
    <source>
        <dbReference type="HAMAP-Rule" id="MF_00019"/>
    </source>
</evidence>
<dbReference type="NCBIfam" id="TIGR00182">
    <property type="entry name" value="plsX"/>
    <property type="match status" value="1"/>
</dbReference>
<comment type="catalytic activity">
    <reaction evidence="1 10">
        <text>a fatty acyl-[ACP] + phosphate = an acyl phosphate + holo-[ACP]</text>
        <dbReference type="Rhea" id="RHEA:42292"/>
        <dbReference type="Rhea" id="RHEA-COMP:9685"/>
        <dbReference type="Rhea" id="RHEA-COMP:14125"/>
        <dbReference type="ChEBI" id="CHEBI:43474"/>
        <dbReference type="ChEBI" id="CHEBI:59918"/>
        <dbReference type="ChEBI" id="CHEBI:64479"/>
        <dbReference type="ChEBI" id="CHEBI:138651"/>
        <dbReference type="EC" id="2.3.1.274"/>
    </reaction>
</comment>
<comment type="function">
    <text evidence="10">Catalyzes the reversible formation of acyl-phosphate (acyl-PO(4)) from acyl-[acyl-carrier-protein] (acyl-ACP). This enzyme utilizes acyl-ACP as fatty acyl donor, but not acyl-CoA.</text>
</comment>
<keyword evidence="3 10" id="KW-0444">Lipid biosynthesis</keyword>
<evidence type="ECO:0000256" key="1">
    <source>
        <dbReference type="ARBA" id="ARBA00001232"/>
    </source>
</evidence>
<gene>
    <name evidence="10 11" type="primary">plsX</name>
    <name evidence="11" type="ORF">NV226_02780</name>
</gene>
<keyword evidence="6 10" id="KW-0594">Phospholipid biosynthesis</keyword>
<dbReference type="Proteomes" id="UP001059252">
    <property type="component" value="Chromosome"/>
</dbReference>
<evidence type="ECO:0000256" key="4">
    <source>
        <dbReference type="ARBA" id="ARBA00022679"/>
    </source>
</evidence>
<comment type="pathway">
    <text evidence="10">Lipid metabolism; phospholipid metabolism.</text>
</comment>
<keyword evidence="11" id="KW-0012">Acyltransferase</keyword>
<keyword evidence="12" id="KW-1185">Reference proteome</keyword>
<reference evidence="11" key="1">
    <citation type="submission" date="2022-08" db="EMBL/GenBank/DDBJ databases">
        <title>Complete genome of Mycoplasma iguanae type strain 2327.</title>
        <authorList>
            <person name="Spergser J."/>
        </authorList>
    </citation>
    <scope>NUCLEOTIDE SEQUENCE</scope>
    <source>
        <strain evidence="11">2327</strain>
    </source>
</reference>
<dbReference type="Gene3D" id="3.40.718.10">
    <property type="entry name" value="Isopropylmalate Dehydrogenase"/>
    <property type="match status" value="1"/>
</dbReference>
<accession>A0ABY5RBN8</accession>
<evidence type="ECO:0000313" key="11">
    <source>
        <dbReference type="EMBL" id="UVD81625.1"/>
    </source>
</evidence>
<evidence type="ECO:0000256" key="3">
    <source>
        <dbReference type="ARBA" id="ARBA00022516"/>
    </source>
</evidence>
<name>A0ABY5RBN8_9MOLU</name>
<keyword evidence="7 10" id="KW-1208">Phospholipid metabolism</keyword>
<dbReference type="GO" id="GO:0043811">
    <property type="term" value="F:phosphate:acyl-[acyl carrier protein] acyltransferase activity"/>
    <property type="evidence" value="ECO:0007669"/>
    <property type="project" value="UniProtKB-EC"/>
</dbReference>
<dbReference type="EC" id="2.3.1.274" evidence="8 10"/>
<evidence type="ECO:0000256" key="8">
    <source>
        <dbReference type="ARBA" id="ARBA00024069"/>
    </source>
</evidence>
<dbReference type="InterPro" id="IPR012281">
    <property type="entry name" value="Phospholipid_synth_PlsX-like"/>
</dbReference>
<protein>
    <recommendedName>
        <fullName evidence="8 10">Phosphate acyltransferase</fullName>
        <ecNumber evidence="8 10">2.3.1.274</ecNumber>
    </recommendedName>
    <alternativeName>
        <fullName evidence="10">Acyl-ACP phosphotransacylase</fullName>
    </alternativeName>
    <alternativeName>
        <fullName evidence="10">Acyl-[acyl-carrier-protein]--phosphate acyltransferase</fullName>
    </alternativeName>
    <alternativeName>
        <fullName evidence="10">Phosphate-acyl-ACP acyltransferase</fullName>
    </alternativeName>
</protein>
<proteinExistence type="inferred from homology"/>
<dbReference type="EMBL" id="CP102734">
    <property type="protein sequence ID" value="UVD81625.1"/>
    <property type="molecule type" value="Genomic_DNA"/>
</dbReference>
<dbReference type="PIRSF" id="PIRSF002465">
    <property type="entry name" value="Phsphlp_syn_PlsX"/>
    <property type="match status" value="1"/>
</dbReference>
<keyword evidence="4 10" id="KW-0808">Transferase</keyword>
<organism evidence="11 12">
    <name type="scientific">Mycoplasma iguanae</name>
    <dbReference type="NCBI Taxonomy" id="292461"/>
    <lineage>
        <taxon>Bacteria</taxon>
        <taxon>Bacillati</taxon>
        <taxon>Mycoplasmatota</taxon>
        <taxon>Mollicutes</taxon>
        <taxon>Mycoplasmataceae</taxon>
        <taxon>Mycoplasma</taxon>
    </lineage>
</organism>
<dbReference type="RefSeq" id="WP_258210799.1">
    <property type="nucleotide sequence ID" value="NZ_CP102734.1"/>
</dbReference>
<dbReference type="HAMAP" id="MF_00019">
    <property type="entry name" value="PlsX"/>
    <property type="match status" value="1"/>
</dbReference>
<evidence type="ECO:0000256" key="9">
    <source>
        <dbReference type="ARBA" id="ARBA00046608"/>
    </source>
</evidence>
<dbReference type="Pfam" id="PF02504">
    <property type="entry name" value="FA_synthesis"/>
    <property type="match status" value="1"/>
</dbReference>
<evidence type="ECO:0000256" key="2">
    <source>
        <dbReference type="ARBA" id="ARBA00022490"/>
    </source>
</evidence>
<comment type="subunit">
    <text evidence="9 10">Homodimer. Probably interacts with PlsY.</text>
</comment>
<comment type="similarity">
    <text evidence="10">Belongs to the PlsX family.</text>
</comment>
<evidence type="ECO:0000256" key="6">
    <source>
        <dbReference type="ARBA" id="ARBA00023209"/>
    </source>
</evidence>
<keyword evidence="2 10" id="KW-0963">Cytoplasm</keyword>
<dbReference type="PANTHER" id="PTHR30100">
    <property type="entry name" value="FATTY ACID/PHOSPHOLIPID SYNTHESIS PROTEIN PLSX"/>
    <property type="match status" value="1"/>
</dbReference>